<name>A0ABV7G8X6_9GAMM</name>
<evidence type="ECO:0000313" key="2">
    <source>
        <dbReference type="EMBL" id="MFC3136808.1"/>
    </source>
</evidence>
<proteinExistence type="predicted"/>
<feature type="transmembrane region" description="Helical" evidence="1">
    <location>
        <begin position="169"/>
        <end position="188"/>
    </location>
</feature>
<dbReference type="RefSeq" id="WP_248936589.1">
    <property type="nucleotide sequence ID" value="NZ_JAKILF010000005.1"/>
</dbReference>
<dbReference type="Proteomes" id="UP001595621">
    <property type="component" value="Unassembled WGS sequence"/>
</dbReference>
<evidence type="ECO:0000313" key="3">
    <source>
        <dbReference type="Proteomes" id="UP001595621"/>
    </source>
</evidence>
<keyword evidence="1" id="KW-0472">Membrane</keyword>
<gene>
    <name evidence="2" type="ORF">ACFOE0_01190</name>
</gene>
<feature type="transmembrane region" description="Helical" evidence="1">
    <location>
        <begin position="100"/>
        <end position="115"/>
    </location>
</feature>
<keyword evidence="3" id="KW-1185">Reference proteome</keyword>
<accession>A0ABV7G8X6</accession>
<dbReference type="EMBL" id="JBHRTD010000001">
    <property type="protein sequence ID" value="MFC3136808.1"/>
    <property type="molecule type" value="Genomic_DNA"/>
</dbReference>
<comment type="caution">
    <text evidence="2">The sequence shown here is derived from an EMBL/GenBank/DDBJ whole genome shotgun (WGS) entry which is preliminary data.</text>
</comment>
<protein>
    <submittedName>
        <fullName evidence="2">DUF3137 domain-containing protein</fullName>
    </submittedName>
</protein>
<evidence type="ECO:0000256" key="1">
    <source>
        <dbReference type="SAM" id="Phobius"/>
    </source>
</evidence>
<sequence length="437" mass="49972">MEGRELNNKAANSYNAQVRRNIARIREAIERARDQDDLIRVINDVADHRGPLDYRDTWYRVLFGLSLSMVLSALVILVWGSELWSWLDKSIYFYVFRQDLWYPAAVLVTVGHLLEDRDIALPFPAVMWGRMLIWAAVGFVIPLNPNWFYFFWDTLVGSLASLLGTEDPVVGVFLLNLLPAGLMLFWLIKRRRWRAGLSDKIYLKDALLNNNLQPEAVYGKGMAGELSERFCEFRRGNEQQEIKALYNGHYEGSEYSFDYQLYTFHYVVKRKESRLGSGGRRTTQTVTIENNRHGILLQFPFARGICLSGDCDIKPAGEAYTGASNVFNRVFKVYALDPLAAARLLTPVLEERLAMLGQHFLGPVVEIAIDGSLCVAVNKELLPVRRKFGLDRPEIFAKEIARHTELKELDLLLDTVHEMMRLSDNNFEGHSAGEKES</sequence>
<reference evidence="3" key="1">
    <citation type="journal article" date="2019" name="Int. J. Syst. Evol. Microbiol.">
        <title>The Global Catalogue of Microorganisms (GCM) 10K type strain sequencing project: providing services to taxonomists for standard genome sequencing and annotation.</title>
        <authorList>
            <consortium name="The Broad Institute Genomics Platform"/>
            <consortium name="The Broad Institute Genome Sequencing Center for Infectious Disease"/>
            <person name="Wu L."/>
            <person name="Ma J."/>
        </authorList>
    </citation>
    <scope>NUCLEOTIDE SEQUENCE [LARGE SCALE GENOMIC DNA]</scope>
    <source>
        <strain evidence="3">KCTC 52277</strain>
    </source>
</reference>
<feature type="transmembrane region" description="Helical" evidence="1">
    <location>
        <begin position="58"/>
        <end position="80"/>
    </location>
</feature>
<feature type="transmembrane region" description="Helical" evidence="1">
    <location>
        <begin position="127"/>
        <end position="149"/>
    </location>
</feature>
<organism evidence="2 3">
    <name type="scientific">Shewanella submarina</name>
    <dbReference type="NCBI Taxonomy" id="2016376"/>
    <lineage>
        <taxon>Bacteria</taxon>
        <taxon>Pseudomonadati</taxon>
        <taxon>Pseudomonadota</taxon>
        <taxon>Gammaproteobacteria</taxon>
        <taxon>Alteromonadales</taxon>
        <taxon>Shewanellaceae</taxon>
        <taxon>Shewanella</taxon>
    </lineage>
</organism>
<keyword evidence="1" id="KW-0812">Transmembrane</keyword>
<keyword evidence="1" id="KW-1133">Transmembrane helix</keyword>